<feature type="region of interest" description="Disordered" evidence="10">
    <location>
        <begin position="1013"/>
        <end position="1052"/>
    </location>
</feature>
<sequence>MPRRRCPSPINTTANNVITNNHSNNNHGRTINTSSNHHHHHHSTHNNLRYRGGRTNNRISPSRNRLLDTSQETQDCHVSSTTTNLMQEIQSFPIVTTLQLQQNDPELEADKKFIMSHPLYPLLALLLQQCELATARPDSPPPLDTFNTELISYIQRRIELQQQQQQPERDRNDEDEMNELKSNSLKLNREKLNKNNEKYKSTEDIINMNDNSNTVKTTISSKYNTNHSLTNQISTTTIINTITQTTNAISSINTTNKTNSVANVRNISDCFLSNNNNVNNDISTNFVYNNNNDNRNRKSLRCDKSMDHKNNSSYVTNNDVDDPDTDDELRKLNCTFNDERRFQFLSNNTELNELIVKAIQVLRIHLLELHKVNELCKDFCSRYIYSLKSKFQSDPLIHDSQPSSPGESEAVSPVAPGCYNPRYPHHHHHHMLGPNLSCHPGPTDMIPPEYQRHLSSRLDDESLCGSSDVENLRSDCLHSNSLPNIRTGYDMNGSCYTPNFHMANYNSPYFMDKSIVQDGSVSCDESLSQLHSFLSPYGSTALNSAAFHASLDGLCVGGKQKRGVLPKRATQIMKQWLFQHLVHPYPTEDEKRHIAGQTNLTLLQVNNWFINARRRILQPMLDSSNFAPHGNNCNNVDGSSDRLSNSMGCNESHVISKKKKAATSRPSNNRFWPASLVAAAAIHPAAAGLVSSGSSNFTAAVNSGINIANSSHSVNANPNTTRTDCRISDGRPNSLDEVISDTSISSTPKQQAECAYTPQTYDSSSVTLPQSPGHNQNFDCKLSSDLWNLDTRVDLLTSQKFYFNLQSGVSSTKVRSNINDNTREMCNNKVLQNGTNSSSLSNHNPSFPSNPSHCLNPFSSTPTVSTDLTQTIPGKYDSIHENLSIKQSDETVIKRLTPLLMSSISSSSSSSTCSTSKDIDHCVDGVQQKQNNNNRNGIIDKNYVINKSINNKTSVDNHLFRNEINHNNNDLINVKSERNFHEFNPVLQNLPIESNNGKMNLLANRLLESDLINSNNNNNNNNSTSSSNGNNDNTNNTVNNDRDHLNTLNNNDSYEIQSQNDATVPIMMMNSSSNYPPNYSSMLLSQAQNYSNYLSNNISNSNNLLSFDVHPNNLRYSHTNKDNNNNNDNNNLNQLNYTSHSYPNIITNPTGRPNTGFNRSVDFSTSDVNDTPVTSFSRIPLHHQQQHDSLSPSIQQKTELPCYLTDQWSNITPISTNQFTHNLNTINQYTTFPSSWTNKLKNFNSSILQIDNGNIDSLSGSSDEDIQHHRHSHRHLALENEQFMHCLRGSALLNRNEETNTDQSSILHSANHQLIYNLPNDMNNLNYTHTELGIQESLNSKSIYPVQYDQHHQHHHHHSQYDTTIPTGNIGDTCTENDDDGCDNNNNSNDNNKSSLSFFKSPATDSSDCDIISIKNELGSKISPKRNVADSNWYRESQKNARNSLISQYTPLSMNSNNAISNEKSDKNTKRFTCKEEVKYAEKLKVVTTMNQKEVSSETVNNREVREQPTEEETWHGARRMNDAFQNRSNTCQNRTHEKGYKGSGKDKQDYSLKNKYSESMKLDEQQIKAALYELQRPSCLLIPLYYLCQLCWNFCRRYPIRITLCHKQKWRPLQNIEKICVKNTLGLIFGLSLGFITYFLFMITFSGNPHLSTLLSAYIMLISVYGLAFSGNFQCITLLTFPYIIATRLRWAILIYATGISFNGPGLNFLHNSGNFRNSIVCIIAQVNTNMMVLKKLTQSPFIVLKDQLENMIDGINNIRNTLRNLLFKINFSIIQLTNVMESQASWIHSLIIACEDKISLMNQCLAFFNNIYFSCVNSFKILSSLCRFIRFFAKDTCVSSEKFTDLCRKQSAVLEETLNITTTTELTKQLHEIIHLIGSKNLTLYDNLSNIEVIFNDDHYISNKLQQRMDHFVQAIDVVKLILPWILVVWTLFTMLILVIQAIIFKKCWLSKDSYDNVYITDEFIKQTSSINPFFVYQFFMFKEIQAFKRGLVPTVPLIRKEKKLYKKLSSFSWTISEKQSAVFNSLMLLTWSTSIILVMITDYVMYTIFNIMSVLFLYDYSDFGNITGKHDEQINEDETNELYIDGDSTFANIVQSLISLMNPLKNIELNIDVTLCRPTLTPPDLYKYAFICLLLSLAYLSVVFQVYIMRLRHVIMIWYYPKTAARRAAWLRIHIRNNRGLYNRIIHKIKTIDIASNHRSQNLSRFGRYLCRNPRVAYFLKLFGVQRIICTFCGSDGNPSKKVEFKQNFTRCEECDAYFCRACQIALNHICLLCRTPMFSMSIEVDFEHYSTDEEKEYINARYLQINKHSSIKSSDKLTEKDM</sequence>
<feature type="transmembrane region" description="Helical" evidence="11">
    <location>
        <begin position="2131"/>
        <end position="2151"/>
    </location>
</feature>
<dbReference type="CTD" id="24590285"/>
<reference evidence="13" key="2">
    <citation type="journal article" date="2019" name="Gigascience">
        <title>High-quality Schistosoma haematobium genome achieved by single-molecule and long-range sequencing.</title>
        <authorList>
            <person name="Stroehlein A.J."/>
            <person name="Korhonen P.K."/>
            <person name="Chong T.M."/>
            <person name="Lim Y.L."/>
            <person name="Chan K.G."/>
            <person name="Webster B."/>
            <person name="Rollinson D."/>
            <person name="Brindley P.J."/>
            <person name="Gasser R.B."/>
            <person name="Young N.D."/>
        </authorList>
    </citation>
    <scope>NUCLEOTIDE SEQUENCE</scope>
</reference>
<feature type="DNA-binding region" description="Homeobox" evidence="9">
    <location>
        <begin position="558"/>
        <end position="620"/>
    </location>
</feature>
<evidence type="ECO:0000313" key="13">
    <source>
        <dbReference type="EMBL" id="KAH9596310.1"/>
    </source>
</evidence>
<evidence type="ECO:0000256" key="7">
    <source>
        <dbReference type="ARBA" id="ARBA00023155"/>
    </source>
</evidence>
<feature type="compositionally biased region" description="Polar residues" evidence="10">
    <location>
        <begin position="1524"/>
        <end position="1534"/>
    </location>
</feature>
<dbReference type="Pfam" id="PF05920">
    <property type="entry name" value="Homeobox_KN"/>
    <property type="match status" value="1"/>
</dbReference>
<keyword evidence="4 11" id="KW-1133">Transmembrane helix</keyword>
<feature type="compositionally biased region" description="Basic and acidic residues" evidence="10">
    <location>
        <begin position="1501"/>
        <end position="1522"/>
    </location>
</feature>
<dbReference type="InterPro" id="IPR009057">
    <property type="entry name" value="Homeodomain-like_sf"/>
</dbReference>
<keyword evidence="14" id="KW-1185">Reference proteome</keyword>
<keyword evidence="3 11" id="KW-0812">Transmembrane</keyword>
<feature type="transmembrane region" description="Helical" evidence="11">
    <location>
        <begin position="1692"/>
        <end position="1711"/>
    </location>
</feature>
<evidence type="ECO:0000256" key="2">
    <source>
        <dbReference type="ARBA" id="ARBA00009661"/>
    </source>
</evidence>
<dbReference type="KEGG" id="shx:MS3_00002026"/>
<proteinExistence type="inferred from homology"/>
<name>A0A922LYS8_SCHHA</name>
<dbReference type="Pfam" id="PF07782">
    <property type="entry name" value="DC_STAMP"/>
    <property type="match status" value="1"/>
</dbReference>
<feature type="compositionally biased region" description="Low complexity" evidence="10">
    <location>
        <begin position="1013"/>
        <end position="1039"/>
    </location>
</feature>
<evidence type="ECO:0000259" key="12">
    <source>
        <dbReference type="PROSITE" id="PS50071"/>
    </source>
</evidence>
<keyword evidence="8 9" id="KW-0539">Nucleus</keyword>
<dbReference type="InterPro" id="IPR051856">
    <property type="entry name" value="CSR-E3_Ligase_Protein"/>
</dbReference>
<evidence type="ECO:0000256" key="6">
    <source>
        <dbReference type="ARBA" id="ARBA00023136"/>
    </source>
</evidence>
<dbReference type="Pfam" id="PF16493">
    <property type="entry name" value="Meis_PKNOX_N"/>
    <property type="match status" value="2"/>
</dbReference>
<dbReference type="GO" id="GO:0016020">
    <property type="term" value="C:membrane"/>
    <property type="evidence" value="ECO:0007669"/>
    <property type="project" value="UniProtKB-SubCell"/>
</dbReference>
<evidence type="ECO:0000256" key="4">
    <source>
        <dbReference type="ARBA" id="ARBA00022989"/>
    </source>
</evidence>
<dbReference type="RefSeq" id="XP_012794171.3">
    <property type="nucleotide sequence ID" value="XM_012938717.3"/>
</dbReference>
<dbReference type="CDD" id="cd00086">
    <property type="entry name" value="homeodomain"/>
    <property type="match status" value="1"/>
</dbReference>
<dbReference type="GO" id="GO:0003677">
    <property type="term" value="F:DNA binding"/>
    <property type="evidence" value="ECO:0007669"/>
    <property type="project" value="UniProtKB-UniRule"/>
</dbReference>
<reference evidence="13" key="3">
    <citation type="submission" date="2021-06" db="EMBL/GenBank/DDBJ databases">
        <title>Chromosome-level genome assembly for S. haematobium.</title>
        <authorList>
            <person name="Stroehlein A.J."/>
        </authorList>
    </citation>
    <scope>NUCLEOTIDE SEQUENCE</scope>
</reference>
<feature type="region of interest" description="Disordered" evidence="10">
    <location>
        <begin position="303"/>
        <end position="322"/>
    </location>
</feature>
<dbReference type="GeneID" id="24590285"/>
<dbReference type="PROSITE" id="PS50071">
    <property type="entry name" value="HOMEOBOX_2"/>
    <property type="match status" value="1"/>
</dbReference>
<dbReference type="InterPro" id="IPR001356">
    <property type="entry name" value="HD"/>
</dbReference>
<feature type="transmembrane region" description="Helical" evidence="11">
    <location>
        <begin position="2038"/>
        <end position="2061"/>
    </location>
</feature>
<evidence type="ECO:0000256" key="9">
    <source>
        <dbReference type="PROSITE-ProRule" id="PRU00108"/>
    </source>
</evidence>
<feature type="region of interest" description="Disordered" evidence="10">
    <location>
        <begin position="710"/>
        <end position="732"/>
    </location>
</feature>
<dbReference type="GO" id="GO:0006355">
    <property type="term" value="P:regulation of DNA-templated transcription"/>
    <property type="evidence" value="ECO:0007669"/>
    <property type="project" value="InterPro"/>
</dbReference>
<feature type="transmembrane region" description="Helical" evidence="11">
    <location>
        <begin position="1626"/>
        <end position="1646"/>
    </location>
</feature>
<keyword evidence="6 11" id="KW-0472">Membrane</keyword>
<organism evidence="13 14">
    <name type="scientific">Schistosoma haematobium</name>
    <name type="common">Blood fluke</name>
    <dbReference type="NCBI Taxonomy" id="6185"/>
    <lineage>
        <taxon>Eukaryota</taxon>
        <taxon>Metazoa</taxon>
        <taxon>Spiralia</taxon>
        <taxon>Lophotrochozoa</taxon>
        <taxon>Platyhelminthes</taxon>
        <taxon>Trematoda</taxon>
        <taxon>Digenea</taxon>
        <taxon>Strigeidida</taxon>
        <taxon>Schistosomatoidea</taxon>
        <taxon>Schistosomatidae</taxon>
        <taxon>Schistosoma</taxon>
    </lineage>
</organism>
<keyword evidence="7 9" id="KW-0371">Homeobox</keyword>
<evidence type="ECO:0000256" key="11">
    <source>
        <dbReference type="SAM" id="Phobius"/>
    </source>
</evidence>
<protein>
    <submittedName>
        <fullName evidence="13">DC-STAMP domain containing 2</fullName>
    </submittedName>
</protein>
<dbReference type="FunFam" id="1.10.10.60:FF:000004">
    <property type="entry name" value="Meis2 homeobox isoform 2c"/>
    <property type="match status" value="1"/>
</dbReference>
<dbReference type="Pfam" id="PF26039">
    <property type="entry name" value="Dcst2"/>
    <property type="match status" value="1"/>
</dbReference>
<feature type="region of interest" description="Disordered" evidence="10">
    <location>
        <begin position="160"/>
        <end position="187"/>
    </location>
</feature>
<feature type="compositionally biased region" description="Polar residues" evidence="10">
    <location>
        <begin position="710"/>
        <end position="722"/>
    </location>
</feature>
<feature type="domain" description="Homeobox" evidence="12">
    <location>
        <begin position="556"/>
        <end position="619"/>
    </location>
</feature>
<comment type="similarity">
    <text evidence="2">Belongs to the TALE/MEIS homeobox family.</text>
</comment>
<reference evidence="13" key="4">
    <citation type="journal article" date="2022" name="PLoS Pathog.">
        <title>Chromosome-level genome of Schistosoma haematobium underpins genome-wide explorations of molecular variation.</title>
        <authorList>
            <person name="Stroehlein A.J."/>
            <person name="Korhonen P.K."/>
            <person name="Lee V.V."/>
            <person name="Ralph S.A."/>
            <person name="Mentink-Kane M."/>
            <person name="You H."/>
            <person name="McManus D.P."/>
            <person name="Tchuente L.T."/>
            <person name="Stothard J.R."/>
            <person name="Kaur P."/>
            <person name="Dudchenko O."/>
            <person name="Aiden E.L."/>
            <person name="Yang B."/>
            <person name="Yang H."/>
            <person name="Emery A.M."/>
            <person name="Webster B.L."/>
            <person name="Brindley P.J."/>
            <person name="Rollinson D."/>
            <person name="Chang B.C.H."/>
            <person name="Gasser R.B."/>
            <person name="Young N.D."/>
        </authorList>
    </citation>
    <scope>NUCLEOTIDE SEQUENCE</scope>
</reference>
<evidence type="ECO:0000256" key="10">
    <source>
        <dbReference type="SAM" id="MobiDB-lite"/>
    </source>
</evidence>
<dbReference type="InterPro" id="IPR032453">
    <property type="entry name" value="PKNOX/Meis_N"/>
</dbReference>
<feature type="transmembrane region" description="Helical" evidence="11">
    <location>
        <begin position="1920"/>
        <end position="1946"/>
    </location>
</feature>
<reference evidence="13" key="1">
    <citation type="journal article" date="2012" name="Nat. Genet.">
        <title>Whole-genome sequence of Schistosoma haematobium.</title>
        <authorList>
            <person name="Young N.D."/>
            <person name="Jex A.R."/>
            <person name="Li B."/>
            <person name="Liu S."/>
            <person name="Yang L."/>
            <person name="Xiong Z."/>
            <person name="Li Y."/>
            <person name="Cantacessi C."/>
            <person name="Hall R.S."/>
            <person name="Xu X."/>
            <person name="Chen F."/>
            <person name="Wu X."/>
            <person name="Zerlotini A."/>
            <person name="Oliveira G."/>
            <person name="Hofmann A."/>
            <person name="Zhang G."/>
            <person name="Fang X."/>
            <person name="Kang Y."/>
            <person name="Campbell B.E."/>
            <person name="Loukas A."/>
            <person name="Ranganathan S."/>
            <person name="Rollinson D."/>
            <person name="Rinaldi G."/>
            <person name="Brindley P.J."/>
            <person name="Yang H."/>
            <person name="Wang J."/>
            <person name="Wang J."/>
            <person name="Gasser R.B."/>
        </authorList>
    </citation>
    <scope>NUCLEOTIDE SEQUENCE</scope>
</reference>
<feature type="region of interest" description="Disordered" evidence="10">
    <location>
        <begin position="1495"/>
        <end position="1549"/>
    </location>
</feature>
<dbReference type="PANTHER" id="PTHR21041">
    <property type="entry name" value="DENDRITIC CELL-SPECIFIC TRANSMEMBRANE PROTEIN"/>
    <property type="match status" value="1"/>
</dbReference>
<dbReference type="EMBL" id="AMPZ03000001">
    <property type="protein sequence ID" value="KAH9596310.1"/>
    <property type="molecule type" value="Genomic_DNA"/>
</dbReference>
<evidence type="ECO:0000256" key="5">
    <source>
        <dbReference type="ARBA" id="ARBA00023125"/>
    </source>
</evidence>
<feature type="region of interest" description="Disordered" evidence="10">
    <location>
        <begin position="1115"/>
        <end position="1163"/>
    </location>
</feature>
<keyword evidence="5 9" id="KW-0238">DNA-binding</keyword>
<dbReference type="GO" id="GO:0005634">
    <property type="term" value="C:nucleus"/>
    <property type="evidence" value="ECO:0007669"/>
    <property type="project" value="UniProtKB-SubCell"/>
</dbReference>
<feature type="transmembrane region" description="Helical" evidence="11">
    <location>
        <begin position="1658"/>
        <end position="1686"/>
    </location>
</feature>
<feature type="region of interest" description="Disordered" evidence="10">
    <location>
        <begin position="1"/>
        <end position="53"/>
    </location>
</feature>
<dbReference type="InterPro" id="IPR012858">
    <property type="entry name" value="DC_STAMP-like"/>
</dbReference>
<comment type="subcellular location">
    <subcellularLocation>
        <location evidence="1">Membrane</location>
        <topology evidence="1">Multi-pass membrane protein</topology>
    </subcellularLocation>
    <subcellularLocation>
        <location evidence="9">Nucleus</location>
    </subcellularLocation>
</comment>
<dbReference type="Gene3D" id="1.10.10.60">
    <property type="entry name" value="Homeodomain-like"/>
    <property type="match status" value="1"/>
</dbReference>
<feature type="compositionally biased region" description="Basic and acidic residues" evidence="10">
    <location>
        <begin position="1535"/>
        <end position="1549"/>
    </location>
</feature>
<evidence type="ECO:0000256" key="8">
    <source>
        <dbReference type="ARBA" id="ARBA00023242"/>
    </source>
</evidence>
<dbReference type="SUPFAM" id="SSF46689">
    <property type="entry name" value="Homeodomain-like"/>
    <property type="match status" value="1"/>
</dbReference>
<feature type="compositionally biased region" description="Low complexity" evidence="10">
    <location>
        <begin position="10"/>
        <end position="35"/>
    </location>
</feature>
<gene>
    <name evidence="13" type="primary">DCST2_1</name>
    <name evidence="13" type="ORF">MS3_00002026</name>
</gene>
<dbReference type="Proteomes" id="UP000471633">
    <property type="component" value="Unassembled WGS sequence"/>
</dbReference>
<feature type="compositionally biased region" description="Low complexity" evidence="10">
    <location>
        <begin position="1122"/>
        <end position="1136"/>
    </location>
</feature>
<evidence type="ECO:0000313" key="14">
    <source>
        <dbReference type="Proteomes" id="UP000471633"/>
    </source>
</evidence>
<accession>A0A922LYS8</accession>
<evidence type="ECO:0000256" key="1">
    <source>
        <dbReference type="ARBA" id="ARBA00004141"/>
    </source>
</evidence>
<dbReference type="SMART" id="SM00389">
    <property type="entry name" value="HOX"/>
    <property type="match status" value="1"/>
</dbReference>
<comment type="caution">
    <text evidence="13">The sequence shown here is derived from an EMBL/GenBank/DDBJ whole genome shotgun (WGS) entry which is preliminary data.</text>
</comment>
<feature type="compositionally biased region" description="Polar residues" evidence="10">
    <location>
        <begin position="1137"/>
        <end position="1163"/>
    </location>
</feature>
<dbReference type="InterPro" id="IPR008422">
    <property type="entry name" value="KN_HD"/>
</dbReference>
<evidence type="ECO:0000256" key="3">
    <source>
        <dbReference type="ARBA" id="ARBA00022692"/>
    </source>
</evidence>